<feature type="non-terminal residue" evidence="1">
    <location>
        <position position="112"/>
    </location>
</feature>
<proteinExistence type="evidence at transcript level"/>
<protein>
    <submittedName>
        <fullName evidence="1">Putative secreted protein</fullName>
    </submittedName>
</protein>
<feature type="non-terminal residue" evidence="1">
    <location>
        <position position="1"/>
    </location>
</feature>
<accession>A0A090X839</accession>
<name>A0A090X839_IXORI</name>
<evidence type="ECO:0000313" key="1">
    <source>
        <dbReference type="EMBL" id="JAC92532.1"/>
    </source>
</evidence>
<dbReference type="EMBL" id="GBIH01002178">
    <property type="protein sequence ID" value="JAC92532.1"/>
    <property type="molecule type" value="mRNA"/>
</dbReference>
<sequence length="112" mass="12607">IKGAEKPLRRNCEQKIKDLCKNTTLGQLTEVTVDATPVQSHLYHTNLTLLQILLFVGGFNVRNRNYERVTLPTGIARDAFGVENDDSQRATCVCRFCNDGNTNKKPVQLKKC</sequence>
<dbReference type="AlphaFoldDB" id="A0A090X839"/>
<reference evidence="1" key="1">
    <citation type="journal article" date="2015" name="PLoS Negl. Trop. Dis.">
        <title>Deep Sequencing Analysis of the Ixodes ricinus Haemocytome.</title>
        <authorList>
            <person name="Kotsyfakis M."/>
            <person name="Kopacek P."/>
            <person name="Franta Z."/>
            <person name="Pedra J.H."/>
            <person name="Ribeiro J.M."/>
        </authorList>
    </citation>
    <scope>NUCLEOTIDE SEQUENCE</scope>
</reference>
<organism evidence="1">
    <name type="scientific">Ixodes ricinus</name>
    <name type="common">Common tick</name>
    <name type="synonym">Acarus ricinus</name>
    <dbReference type="NCBI Taxonomy" id="34613"/>
    <lineage>
        <taxon>Eukaryota</taxon>
        <taxon>Metazoa</taxon>
        <taxon>Ecdysozoa</taxon>
        <taxon>Arthropoda</taxon>
        <taxon>Chelicerata</taxon>
        <taxon>Arachnida</taxon>
        <taxon>Acari</taxon>
        <taxon>Parasitiformes</taxon>
        <taxon>Ixodida</taxon>
        <taxon>Ixodoidea</taxon>
        <taxon>Ixodidae</taxon>
        <taxon>Ixodinae</taxon>
        <taxon>Ixodes</taxon>
    </lineage>
</organism>